<gene>
    <name evidence="2" type="ORF">R9X50_00359800</name>
</gene>
<proteinExistence type="predicted"/>
<evidence type="ECO:0000313" key="3">
    <source>
        <dbReference type="Proteomes" id="UP001303373"/>
    </source>
</evidence>
<feature type="compositionally biased region" description="Basic and acidic residues" evidence="1">
    <location>
        <begin position="256"/>
        <end position="266"/>
    </location>
</feature>
<feature type="compositionally biased region" description="Polar residues" evidence="1">
    <location>
        <begin position="183"/>
        <end position="192"/>
    </location>
</feature>
<feature type="compositionally biased region" description="Polar residues" evidence="1">
    <location>
        <begin position="1"/>
        <end position="19"/>
    </location>
</feature>
<dbReference type="Proteomes" id="UP001303373">
    <property type="component" value="Chromosome 5"/>
</dbReference>
<feature type="compositionally biased region" description="Polar residues" evidence="1">
    <location>
        <begin position="242"/>
        <end position="255"/>
    </location>
</feature>
<feature type="compositionally biased region" description="Polar residues" evidence="1">
    <location>
        <begin position="222"/>
        <end position="231"/>
    </location>
</feature>
<dbReference type="EMBL" id="CP138584">
    <property type="protein sequence ID" value="WPH00768.1"/>
    <property type="molecule type" value="Genomic_DNA"/>
</dbReference>
<dbReference type="GO" id="GO:0016071">
    <property type="term" value="P:mRNA metabolic process"/>
    <property type="evidence" value="ECO:0007669"/>
    <property type="project" value="UniProtKB-ARBA"/>
</dbReference>
<protein>
    <submittedName>
        <fullName evidence="2">Uncharacterized protein</fullName>
    </submittedName>
</protein>
<organism evidence="2 3">
    <name type="scientific">Acrodontium crateriforme</name>
    <dbReference type="NCBI Taxonomy" id="150365"/>
    <lineage>
        <taxon>Eukaryota</taxon>
        <taxon>Fungi</taxon>
        <taxon>Dikarya</taxon>
        <taxon>Ascomycota</taxon>
        <taxon>Pezizomycotina</taxon>
        <taxon>Dothideomycetes</taxon>
        <taxon>Dothideomycetidae</taxon>
        <taxon>Mycosphaerellales</taxon>
        <taxon>Teratosphaeriaceae</taxon>
        <taxon>Acrodontium</taxon>
    </lineage>
</organism>
<dbReference type="Pfam" id="PF15365">
    <property type="entry name" value="PNRC"/>
    <property type="match status" value="1"/>
</dbReference>
<reference evidence="2 3" key="1">
    <citation type="submission" date="2023-11" db="EMBL/GenBank/DDBJ databases">
        <title>An acidophilic fungus is an integral part of prey digestion in a carnivorous sundew plant.</title>
        <authorList>
            <person name="Tsai I.J."/>
        </authorList>
    </citation>
    <scope>NUCLEOTIDE SEQUENCE [LARGE SCALE GENOMIC DNA]</scope>
    <source>
        <strain evidence="2">169a</strain>
    </source>
</reference>
<sequence length="483" mass="52582">MTDISNQNGGPQSAPSTSDGRQKRHPKNKNNHVARLRQTDGTVSDSATTAATSPRSKKPPRNRQQVAQNGAMSDYNNSKTNGSKQRPHSMGSGVHPATPQKEQAYAGPTFQASPAPSSLPVPRFFSRSVPKSGGLQSWMEEEKGTPAESSPEPDIVAPVPPRPSTQSPLDLFFNADKEEKSRQNSATITSPQLAVRPRPLPMTEPRNPFQNPGWSAFLNEINGDNPQTLPANRTRPPPGERSYSSPGIPQSPTSEAQHETYTKGLKDLLFNNINGSPQSQTPPQTQGHPPSQPSPVQHTPSPAHRAAPQPETPSRPMASAEQYSLHYGNRNLSPFFQAARGATPPRPNSGLRQEIPYDAPHHSNTGPFAIPPHQNQRPPLNGPSPFPHGYPNQQFMPQPRYTQPQPFNGFPPPDMGHTFVQGGPYASPQHHNNMPTQMPPTIQQSGYGMNGLQPTTKPTTTGPADIRTMEDDLRRILKLDVLG</sequence>
<keyword evidence="3" id="KW-1185">Reference proteome</keyword>
<accession>A0AAQ3M3X5</accession>
<feature type="compositionally biased region" description="Low complexity" evidence="1">
    <location>
        <begin position="275"/>
        <end position="289"/>
    </location>
</feature>
<name>A0AAQ3M3X5_9PEZI</name>
<feature type="compositionally biased region" description="Basic residues" evidence="1">
    <location>
        <begin position="22"/>
        <end position="35"/>
    </location>
</feature>
<feature type="region of interest" description="Disordered" evidence="1">
    <location>
        <begin position="1"/>
        <end position="383"/>
    </location>
</feature>
<feature type="compositionally biased region" description="Polar residues" evidence="1">
    <location>
        <begin position="62"/>
        <end position="84"/>
    </location>
</feature>
<evidence type="ECO:0000256" key="1">
    <source>
        <dbReference type="SAM" id="MobiDB-lite"/>
    </source>
</evidence>
<dbReference type="AlphaFoldDB" id="A0AAQ3M3X5"/>
<evidence type="ECO:0000313" key="2">
    <source>
        <dbReference type="EMBL" id="WPH00768.1"/>
    </source>
</evidence>
<feature type="compositionally biased region" description="Low complexity" evidence="1">
    <location>
        <begin position="44"/>
        <end position="53"/>
    </location>
</feature>
<dbReference type="InterPro" id="IPR028322">
    <property type="entry name" value="PNRC-like_rgn"/>
</dbReference>